<evidence type="ECO:0000256" key="1">
    <source>
        <dbReference type="SAM" id="MobiDB-lite"/>
    </source>
</evidence>
<evidence type="ECO:0000313" key="5">
    <source>
        <dbReference type="Proteomes" id="UP000027265"/>
    </source>
</evidence>
<feature type="region of interest" description="Disordered" evidence="1">
    <location>
        <begin position="149"/>
        <end position="215"/>
    </location>
</feature>
<protein>
    <submittedName>
        <fullName evidence="4">Uncharacterized protein</fullName>
    </submittedName>
</protein>
<evidence type="ECO:0000313" key="4">
    <source>
        <dbReference type="EMBL" id="KDQ53111.1"/>
    </source>
</evidence>
<sequence>MSSVLALLVLSLFVRDVYGLPFVNSSTYSWGAGGLTGVIVGAIVFLMIVFLVVYGCFVVLCDARRRRKSRHHDVGGRSWLPWRRWKYTGVETNPVEVGFALPPYDGHSSHAEDEEGFPVKSPRLPPVVHTIALPPGLDLSHAKHREEHKEMAKHREEHKEHQEMARHPEEHKEMAKHREEYKEMPQAKHEGEHKDLVGEVSRPSIGIEMPRPSFE</sequence>
<feature type="signal peptide" evidence="3">
    <location>
        <begin position="1"/>
        <end position="19"/>
    </location>
</feature>
<dbReference type="InParanoid" id="A0A067PS07"/>
<evidence type="ECO:0000256" key="3">
    <source>
        <dbReference type="SAM" id="SignalP"/>
    </source>
</evidence>
<gene>
    <name evidence="4" type="ORF">JAAARDRAFT_210090</name>
</gene>
<dbReference type="AlphaFoldDB" id="A0A067PS07"/>
<keyword evidence="2" id="KW-1133">Transmembrane helix</keyword>
<proteinExistence type="predicted"/>
<evidence type="ECO:0000256" key="2">
    <source>
        <dbReference type="SAM" id="Phobius"/>
    </source>
</evidence>
<keyword evidence="2" id="KW-0472">Membrane</keyword>
<feature type="chain" id="PRO_5001646973" evidence="3">
    <location>
        <begin position="20"/>
        <end position="215"/>
    </location>
</feature>
<keyword evidence="5" id="KW-1185">Reference proteome</keyword>
<keyword evidence="3" id="KW-0732">Signal</keyword>
<organism evidence="4 5">
    <name type="scientific">Jaapia argillacea MUCL 33604</name>
    <dbReference type="NCBI Taxonomy" id="933084"/>
    <lineage>
        <taxon>Eukaryota</taxon>
        <taxon>Fungi</taxon>
        <taxon>Dikarya</taxon>
        <taxon>Basidiomycota</taxon>
        <taxon>Agaricomycotina</taxon>
        <taxon>Agaricomycetes</taxon>
        <taxon>Agaricomycetidae</taxon>
        <taxon>Jaapiales</taxon>
        <taxon>Jaapiaceae</taxon>
        <taxon>Jaapia</taxon>
    </lineage>
</organism>
<keyword evidence="2" id="KW-0812">Transmembrane</keyword>
<name>A0A067PS07_9AGAM</name>
<reference evidence="5" key="1">
    <citation type="journal article" date="2014" name="Proc. Natl. Acad. Sci. U.S.A.">
        <title>Extensive sampling of basidiomycete genomes demonstrates inadequacy of the white-rot/brown-rot paradigm for wood decay fungi.</title>
        <authorList>
            <person name="Riley R."/>
            <person name="Salamov A.A."/>
            <person name="Brown D.W."/>
            <person name="Nagy L.G."/>
            <person name="Floudas D."/>
            <person name="Held B.W."/>
            <person name="Levasseur A."/>
            <person name="Lombard V."/>
            <person name="Morin E."/>
            <person name="Otillar R."/>
            <person name="Lindquist E.A."/>
            <person name="Sun H."/>
            <person name="LaButti K.M."/>
            <person name="Schmutz J."/>
            <person name="Jabbour D."/>
            <person name="Luo H."/>
            <person name="Baker S.E."/>
            <person name="Pisabarro A.G."/>
            <person name="Walton J.D."/>
            <person name="Blanchette R.A."/>
            <person name="Henrissat B."/>
            <person name="Martin F."/>
            <person name="Cullen D."/>
            <person name="Hibbett D.S."/>
            <person name="Grigoriev I.V."/>
        </authorList>
    </citation>
    <scope>NUCLEOTIDE SEQUENCE [LARGE SCALE GENOMIC DNA]</scope>
    <source>
        <strain evidence="5">MUCL 33604</strain>
    </source>
</reference>
<feature type="compositionally biased region" description="Basic and acidic residues" evidence="1">
    <location>
        <begin position="149"/>
        <end position="197"/>
    </location>
</feature>
<dbReference type="EMBL" id="KL197735">
    <property type="protein sequence ID" value="KDQ53111.1"/>
    <property type="molecule type" value="Genomic_DNA"/>
</dbReference>
<dbReference type="HOGENOM" id="CLU_1283418_0_0_1"/>
<accession>A0A067PS07</accession>
<dbReference type="Proteomes" id="UP000027265">
    <property type="component" value="Unassembled WGS sequence"/>
</dbReference>
<feature type="transmembrane region" description="Helical" evidence="2">
    <location>
        <begin position="35"/>
        <end position="60"/>
    </location>
</feature>